<feature type="transmembrane region" description="Helical" evidence="2">
    <location>
        <begin position="318"/>
        <end position="339"/>
    </location>
</feature>
<protein>
    <submittedName>
        <fullName evidence="3">Uncharacterized protein</fullName>
    </submittedName>
</protein>
<feature type="transmembrane region" description="Helical" evidence="2">
    <location>
        <begin position="227"/>
        <end position="245"/>
    </location>
</feature>
<proteinExistence type="predicted"/>
<feature type="transmembrane region" description="Helical" evidence="2">
    <location>
        <begin position="121"/>
        <end position="138"/>
    </location>
</feature>
<evidence type="ECO:0000256" key="2">
    <source>
        <dbReference type="SAM" id="Phobius"/>
    </source>
</evidence>
<dbReference type="RefSeq" id="WP_358352119.1">
    <property type="nucleotide sequence ID" value="NZ_JBEZFP010000019.1"/>
</dbReference>
<evidence type="ECO:0000313" key="4">
    <source>
        <dbReference type="Proteomes" id="UP001551482"/>
    </source>
</evidence>
<dbReference type="EMBL" id="JBEZFP010000019">
    <property type="protein sequence ID" value="MEU8133899.1"/>
    <property type="molecule type" value="Genomic_DNA"/>
</dbReference>
<organism evidence="3 4">
    <name type="scientific">Streptodolium elevatio</name>
    <dbReference type="NCBI Taxonomy" id="3157996"/>
    <lineage>
        <taxon>Bacteria</taxon>
        <taxon>Bacillati</taxon>
        <taxon>Actinomycetota</taxon>
        <taxon>Actinomycetes</taxon>
        <taxon>Kitasatosporales</taxon>
        <taxon>Streptomycetaceae</taxon>
        <taxon>Streptodolium</taxon>
    </lineage>
</organism>
<name>A0ABV3DFG3_9ACTN</name>
<comment type="caution">
    <text evidence="3">The sequence shown here is derived from an EMBL/GenBank/DDBJ whole genome shotgun (WGS) entry which is preliminary data.</text>
</comment>
<feature type="region of interest" description="Disordered" evidence="1">
    <location>
        <begin position="1"/>
        <end position="30"/>
    </location>
</feature>
<keyword evidence="2" id="KW-1133">Transmembrane helix</keyword>
<feature type="transmembrane region" description="Helical" evidence="2">
    <location>
        <begin position="143"/>
        <end position="160"/>
    </location>
</feature>
<feature type="compositionally biased region" description="Low complexity" evidence="1">
    <location>
        <begin position="14"/>
        <end position="30"/>
    </location>
</feature>
<feature type="compositionally biased region" description="Pro residues" evidence="1">
    <location>
        <begin position="1"/>
        <end position="13"/>
    </location>
</feature>
<keyword evidence="2" id="KW-0472">Membrane</keyword>
<feature type="transmembrane region" description="Helical" evidence="2">
    <location>
        <begin position="172"/>
        <end position="190"/>
    </location>
</feature>
<gene>
    <name evidence="3" type="ORF">AB0C36_10350</name>
</gene>
<keyword evidence="4" id="KW-1185">Reference proteome</keyword>
<evidence type="ECO:0000256" key="1">
    <source>
        <dbReference type="SAM" id="MobiDB-lite"/>
    </source>
</evidence>
<dbReference type="Proteomes" id="UP001551482">
    <property type="component" value="Unassembled WGS sequence"/>
</dbReference>
<reference evidence="3 4" key="1">
    <citation type="submission" date="2024-06" db="EMBL/GenBank/DDBJ databases">
        <title>The Natural Products Discovery Center: Release of the First 8490 Sequenced Strains for Exploring Actinobacteria Biosynthetic Diversity.</title>
        <authorList>
            <person name="Kalkreuter E."/>
            <person name="Kautsar S.A."/>
            <person name="Yang D."/>
            <person name="Bader C.D."/>
            <person name="Teijaro C.N."/>
            <person name="Fluegel L."/>
            <person name="Davis C.M."/>
            <person name="Simpson J.R."/>
            <person name="Lauterbach L."/>
            <person name="Steele A.D."/>
            <person name="Gui C."/>
            <person name="Meng S."/>
            <person name="Li G."/>
            <person name="Viehrig K."/>
            <person name="Ye F."/>
            <person name="Su P."/>
            <person name="Kiefer A.F."/>
            <person name="Nichols A."/>
            <person name="Cepeda A.J."/>
            <person name="Yan W."/>
            <person name="Fan B."/>
            <person name="Jiang Y."/>
            <person name="Adhikari A."/>
            <person name="Zheng C.-J."/>
            <person name="Schuster L."/>
            <person name="Cowan T.M."/>
            <person name="Smanski M.J."/>
            <person name="Chevrette M.G."/>
            <person name="De Carvalho L.P.S."/>
            <person name="Shen B."/>
        </authorList>
    </citation>
    <scope>NUCLEOTIDE SEQUENCE [LARGE SCALE GENOMIC DNA]</scope>
    <source>
        <strain evidence="3 4">NPDC048946</strain>
    </source>
</reference>
<accession>A0ABV3DFG3</accession>
<evidence type="ECO:0000313" key="3">
    <source>
        <dbReference type="EMBL" id="MEU8133899.1"/>
    </source>
</evidence>
<sequence length="489" mass="52779">MNSPFPPQQPGQHPPWQQQPWEQHQAWQQQAMPPQYPFGIPLGGTTQPDTRAPIPLPPEAVPPDTRAWTTAAAQVWAAIRAPWWTSPYPPVAAIVVGVVGLGSLPVDTACDSNTGECGPEWVLYVLLGGLVLAVAALFAQPVLAVVGAFVGLGLALVLYPPRPEDIGATWPWWLLLAGLAWAVVTSALRVTRVRDQRYAAEEAAGAVSHTVPAAVLGRTVQRAVARLVFGLGALALSGLCVWGLLDAFADDRAHARRADTVWATIVDVDDTTATLQVDGERGHRISESDDYDREAGERVGVLVDGDWTRIADERFDGITWWLGILVCAVPGLMLTTGALRIRRRARRLRPGGAAVAALRVQVLFVDSRTVQVFAADDESRGWPLFRTKVEYWATPFGAYPPSPGPDGVDLAKKAETASAGPHYAYTPMWHPTPWQPRACEAVLFGPPYAGAEFVMLVAREQDTPCVAVSARAVRPLRSVGARPPKPPGH</sequence>
<keyword evidence="2" id="KW-0812">Transmembrane</keyword>